<dbReference type="EMBL" id="OOIL02003502">
    <property type="protein sequence ID" value="VFQ88266.1"/>
    <property type="molecule type" value="Genomic_DNA"/>
</dbReference>
<proteinExistence type="predicted"/>
<evidence type="ECO:0000313" key="2">
    <source>
        <dbReference type="EMBL" id="VFQ88266.1"/>
    </source>
</evidence>
<evidence type="ECO:0000256" key="1">
    <source>
        <dbReference type="SAM" id="MobiDB-lite"/>
    </source>
</evidence>
<feature type="region of interest" description="Disordered" evidence="1">
    <location>
        <begin position="62"/>
        <end position="132"/>
    </location>
</feature>
<gene>
    <name evidence="2" type="ORF">CCAM_LOCUS30042</name>
</gene>
<feature type="compositionally biased region" description="Polar residues" evidence="1">
    <location>
        <begin position="1"/>
        <end position="17"/>
    </location>
</feature>
<protein>
    <submittedName>
        <fullName evidence="2">Uncharacterized protein</fullName>
    </submittedName>
</protein>
<feature type="compositionally biased region" description="Polar residues" evidence="1">
    <location>
        <begin position="69"/>
        <end position="85"/>
    </location>
</feature>
<feature type="compositionally biased region" description="Basic and acidic residues" evidence="1">
    <location>
        <begin position="18"/>
        <end position="37"/>
    </location>
</feature>
<reference evidence="2 3" key="1">
    <citation type="submission" date="2018-04" db="EMBL/GenBank/DDBJ databases">
        <authorList>
            <person name="Vogel A."/>
        </authorList>
    </citation>
    <scope>NUCLEOTIDE SEQUENCE [LARGE SCALE GENOMIC DNA]</scope>
</reference>
<name>A0A484MJP5_9ASTE</name>
<evidence type="ECO:0000313" key="3">
    <source>
        <dbReference type="Proteomes" id="UP000595140"/>
    </source>
</evidence>
<feature type="region of interest" description="Disordered" evidence="1">
    <location>
        <begin position="333"/>
        <end position="357"/>
    </location>
</feature>
<organism evidence="2 3">
    <name type="scientific">Cuscuta campestris</name>
    <dbReference type="NCBI Taxonomy" id="132261"/>
    <lineage>
        <taxon>Eukaryota</taxon>
        <taxon>Viridiplantae</taxon>
        <taxon>Streptophyta</taxon>
        <taxon>Embryophyta</taxon>
        <taxon>Tracheophyta</taxon>
        <taxon>Spermatophyta</taxon>
        <taxon>Magnoliopsida</taxon>
        <taxon>eudicotyledons</taxon>
        <taxon>Gunneridae</taxon>
        <taxon>Pentapetalae</taxon>
        <taxon>asterids</taxon>
        <taxon>lamiids</taxon>
        <taxon>Solanales</taxon>
        <taxon>Convolvulaceae</taxon>
        <taxon>Cuscuteae</taxon>
        <taxon>Cuscuta</taxon>
        <taxon>Cuscuta subgen. Grammica</taxon>
        <taxon>Cuscuta sect. Cleistogrammica</taxon>
    </lineage>
</organism>
<dbReference type="Proteomes" id="UP000595140">
    <property type="component" value="Unassembled WGS sequence"/>
</dbReference>
<sequence>MTQSSMVSDSSCTPSSARTREEPPLVEDFRGSRADKAYEEMKSDALIEHENLQTNRMFCLQKKPRGSPSKVTPESSHAAPSTSLAEITPRPSLMDILTGGESRATRPEVVQSESRITMACPSSTHTSSPKDLAPFGQPMQGSSFAQANLYLAANYKFTMETQNLFKQNWASLQESLLSAKEAHAQGRKMIERVRKLAKGPALSDIRHHQDVAAFPTLTTRFDVSNLTVKSKLDLEPVGPKSALGPGFDIDKLSGTWDKMKRFKVIAKALRRNKGSSRTVFKPGNLQTICGLSYELTADIHLVRLQETVRSSGQNLVPPSNKKKERKLQLHGSMLRKKKKEQENHSSVQNPEHKTISPLEHPEGIAKKVRRWNVEISELIVGIMFIDIPEILDINFLLTSGPIYAILHMLKRNTFCTKVIALYLRNPQNQTVCDSVKKRWIYAQNTAGCPIVTRLTKLVNFDVVSTPVHP</sequence>
<feature type="compositionally biased region" description="Polar residues" evidence="1">
    <location>
        <begin position="111"/>
        <end position="129"/>
    </location>
</feature>
<keyword evidence="3" id="KW-1185">Reference proteome</keyword>
<dbReference type="AlphaFoldDB" id="A0A484MJP5"/>
<feature type="region of interest" description="Disordered" evidence="1">
    <location>
        <begin position="1"/>
        <end position="37"/>
    </location>
</feature>
<accession>A0A484MJP5</accession>